<dbReference type="eggNOG" id="ENOG502QRMW">
    <property type="taxonomic scope" value="Eukaryota"/>
</dbReference>
<sequence length="750" mass="86438">MPKGKRRSEARTEANVPEYNEDVDNDDGVVDDANQASGERFFHPEELKQLIPVFREGYGVTEWIHSIDHYQELYSWSDKSTLLYATCRLAGAAHQWFLGARQSILTWKDFKQTILLAFPDREDEADVHRKLSRCVKDSKESYDNYVFRMNALGQKGKLSSAAIIKYVISGLSYDVLYSSIATRQYDNIYELLEQIRYCESNMVVSRPGASAKSSKKEPLVVIDLLTVISSLSGPTDEQIYGCRNQFAESHAGQFCDRMIEAGARLVFFIDGMLQVEKYRHWIQRQEKVYVECLKKVEDSSRGFKQRSIGGNVTKHAFISALVAAARNKGTLKTSYDVECDREMAAYARKHNALAIITGDSDFLIFEGNFRIWSSLDLNLRHMNTKEWNRGKLLRALGLCQKQMPFFAAIAGNDQFRKRPGGMRSLESVARRVRELNLLHRSTRITKDLYGKIFNQGNHQYSHTSSFEVAVNFYDTDYNVEEPIVPPEMRHYPNYAVSIIRDVPNSIRLPCLDLRDADYSQMALWIYCRQVGVLFRHRRIVDGKTLTSRVFIKPNHYVTYMIVEITPVLPPLALKVPLPEELYSFNPHVSKSIEQMKYRLLTWIVSDTLSFEEVCHINPKYLLDVFTLYFLVEKNLLDITTADVILTTIDDCIENRIPRQIPLKGPRKPNVTASFLYTNFYSQMYFSAETVGLMQEVDSTFLCKFDGVYFNHIVDGLRNDPHRLASKLEPIKSYRVYAKMACSRSVGRFDR</sequence>
<evidence type="ECO:0000313" key="4">
    <source>
        <dbReference type="EMBL" id="EAT32657.1"/>
    </source>
</evidence>
<dbReference type="InterPro" id="IPR029060">
    <property type="entry name" value="PIN-like_dom_sf"/>
</dbReference>
<dbReference type="OMA" id="EQIRYCE"/>
<proteinExistence type="inferred from homology"/>
<reference evidence="4" key="3">
    <citation type="submission" date="2012-09" db="EMBL/GenBank/DDBJ databases">
        <authorList>
            <consortium name="VectorBase"/>
        </authorList>
    </citation>
    <scope>NUCLEOTIDE SEQUENCE</scope>
    <source>
        <strain evidence="4">Liverpool</strain>
    </source>
</reference>
<dbReference type="HOGENOM" id="CLU_032684_0_0_1"/>
<comment type="similarity">
    <text evidence="1">Belongs to the constitutive coactivator of PPAR-gamma family.</text>
</comment>
<dbReference type="Proteomes" id="UP000682892">
    <property type="component" value="Unassembled WGS sequence"/>
</dbReference>
<dbReference type="VEuPathDB" id="VectorBase:AAEL015127"/>
<dbReference type="EMBL" id="CH478686">
    <property type="protein sequence ID" value="EAT32657.1"/>
    <property type="molecule type" value="Genomic_DNA"/>
</dbReference>
<feature type="compositionally biased region" description="Acidic residues" evidence="2">
    <location>
        <begin position="19"/>
        <end position="29"/>
    </location>
</feature>
<reference evidence="4" key="1">
    <citation type="submission" date="2005-10" db="EMBL/GenBank/DDBJ databases">
        <authorList>
            <person name="Loftus B.J."/>
            <person name="Nene V.M."/>
            <person name="Hannick L.I."/>
            <person name="Bidwell S."/>
            <person name="Haas B."/>
            <person name="Amedeo P."/>
            <person name="Orvis J."/>
            <person name="Wortman J.R."/>
            <person name="White O.R."/>
            <person name="Salzberg S."/>
            <person name="Shumway M."/>
            <person name="Koo H."/>
            <person name="Zhao Y."/>
            <person name="Holmes M."/>
            <person name="Miller J."/>
            <person name="Schatz M."/>
            <person name="Pop M."/>
            <person name="Pai G."/>
            <person name="Utterback T."/>
            <person name="Rogers Y.-H."/>
            <person name="Kravitz S."/>
            <person name="Fraser C.M."/>
        </authorList>
    </citation>
    <scope>NUCLEOTIDE SEQUENCE</scope>
    <source>
        <strain evidence="4">Liverpool</strain>
    </source>
</reference>
<dbReference type="Pfam" id="PF03732">
    <property type="entry name" value="Retrotrans_gag"/>
    <property type="match status" value="1"/>
</dbReference>
<name>Q16EJ9_AEDAE</name>
<evidence type="ECO:0000256" key="1">
    <source>
        <dbReference type="ARBA" id="ARBA00009495"/>
    </source>
</evidence>
<organism evidence="4 5">
    <name type="scientific">Aedes aegypti</name>
    <name type="common">Yellowfever mosquito</name>
    <name type="synonym">Culex aegypti</name>
    <dbReference type="NCBI Taxonomy" id="7159"/>
    <lineage>
        <taxon>Eukaryota</taxon>
        <taxon>Metazoa</taxon>
        <taxon>Ecdysozoa</taxon>
        <taxon>Arthropoda</taxon>
        <taxon>Hexapoda</taxon>
        <taxon>Insecta</taxon>
        <taxon>Pterygota</taxon>
        <taxon>Neoptera</taxon>
        <taxon>Endopterygota</taxon>
        <taxon>Diptera</taxon>
        <taxon>Nematocera</taxon>
        <taxon>Culicoidea</taxon>
        <taxon>Culicidae</taxon>
        <taxon>Culicinae</taxon>
        <taxon>Aedini</taxon>
        <taxon>Aedes</taxon>
        <taxon>Stegomyia</taxon>
    </lineage>
</organism>
<dbReference type="AlphaFoldDB" id="Q16EJ9"/>
<reference evidence="4" key="2">
    <citation type="journal article" date="2007" name="Science">
        <title>Genome sequence of Aedes aegypti, a major arbovirus vector.</title>
        <authorList>
            <person name="Nene V."/>
            <person name="Wortman J.R."/>
            <person name="Lawson D."/>
            <person name="Haas B."/>
            <person name="Kodira C."/>
            <person name="Tu Z.J."/>
            <person name="Loftus B."/>
            <person name="Xi Z."/>
            <person name="Megy K."/>
            <person name="Grabherr M."/>
            <person name="Ren Q."/>
            <person name="Zdobnov E.M."/>
            <person name="Lobo N.F."/>
            <person name="Campbell K.S."/>
            <person name="Brown S.E."/>
            <person name="Bonaldo M.F."/>
            <person name="Zhu J."/>
            <person name="Sinkins S.P."/>
            <person name="Hogenkamp D.G."/>
            <person name="Amedeo P."/>
            <person name="Arensburger P."/>
            <person name="Atkinson P.W."/>
            <person name="Bidwell S."/>
            <person name="Biedler J."/>
            <person name="Birney E."/>
            <person name="Bruggner R.V."/>
            <person name="Costas J."/>
            <person name="Coy M.R."/>
            <person name="Crabtree J."/>
            <person name="Crawford M."/>
            <person name="Debruyn B."/>
            <person name="Decaprio D."/>
            <person name="Eiglmeier K."/>
            <person name="Eisenstadt E."/>
            <person name="El-Dorry H."/>
            <person name="Gelbart W.M."/>
            <person name="Gomes S.L."/>
            <person name="Hammond M."/>
            <person name="Hannick L.I."/>
            <person name="Hogan J.R."/>
            <person name="Holmes M.H."/>
            <person name="Jaffe D."/>
            <person name="Johnston J.S."/>
            <person name="Kennedy R.C."/>
            <person name="Koo H."/>
            <person name="Kravitz S."/>
            <person name="Kriventseva E.V."/>
            <person name="Kulp D."/>
            <person name="Labutti K."/>
            <person name="Lee E."/>
            <person name="Li S."/>
            <person name="Lovin D.D."/>
            <person name="Mao C."/>
            <person name="Mauceli E."/>
            <person name="Menck C.F."/>
            <person name="Miller J.R."/>
            <person name="Montgomery P."/>
            <person name="Mori A."/>
            <person name="Nascimento A.L."/>
            <person name="Naveira H.F."/>
            <person name="Nusbaum C."/>
            <person name="O'leary S."/>
            <person name="Orvis J."/>
            <person name="Pertea M."/>
            <person name="Quesneville H."/>
            <person name="Reidenbach K.R."/>
            <person name="Rogers Y.H."/>
            <person name="Roth C.W."/>
            <person name="Schneider J.R."/>
            <person name="Schatz M."/>
            <person name="Shumway M."/>
            <person name="Stanke M."/>
            <person name="Stinson E.O."/>
            <person name="Tubio J.M."/>
            <person name="Vanzee J.P."/>
            <person name="Verjovski-Almeida S."/>
            <person name="Werner D."/>
            <person name="White O."/>
            <person name="Wyder S."/>
            <person name="Zeng Q."/>
            <person name="Zhao Q."/>
            <person name="Zhao Y."/>
            <person name="Hill C.A."/>
            <person name="Raikhel A.S."/>
            <person name="Soares M.B."/>
            <person name="Knudson D.L."/>
            <person name="Lee N.H."/>
            <person name="Galagan J."/>
            <person name="Salzberg S.L."/>
            <person name="Paulsen I.T."/>
            <person name="Dimopoulos G."/>
            <person name="Collins F.H."/>
            <person name="Birren B."/>
            <person name="Fraser-Liggett C.M."/>
            <person name="Severson D.W."/>
        </authorList>
    </citation>
    <scope>NUCLEOTIDE SEQUENCE [LARGE SCALE GENOMIC DNA]</scope>
    <source>
        <strain evidence="4">Liverpool</strain>
    </source>
</reference>
<dbReference type="GO" id="GO:0005634">
    <property type="term" value="C:nucleus"/>
    <property type="evidence" value="ECO:0007669"/>
    <property type="project" value="TreeGrafter"/>
</dbReference>
<gene>
    <name evidence="4" type="ORF">AaeL_AAEL015127</name>
</gene>
<evidence type="ECO:0000259" key="3">
    <source>
        <dbReference type="Pfam" id="PF03732"/>
    </source>
</evidence>
<accession>Q16EJ9</accession>
<dbReference type="PaxDb" id="7159-AAEL015127-PA"/>
<feature type="domain" description="Retrotransposon gag" evidence="3">
    <location>
        <begin position="84"/>
        <end position="172"/>
    </location>
</feature>
<feature type="region of interest" description="Disordered" evidence="2">
    <location>
        <begin position="1"/>
        <end position="29"/>
    </location>
</feature>
<evidence type="ECO:0000313" key="5">
    <source>
        <dbReference type="Proteomes" id="UP000682892"/>
    </source>
</evidence>
<evidence type="ECO:0000256" key="2">
    <source>
        <dbReference type="SAM" id="MobiDB-lite"/>
    </source>
</evidence>
<dbReference type="PhylomeDB" id="Q16EJ9"/>
<dbReference type="PANTHER" id="PTHR15976:SF16">
    <property type="entry name" value="ASTEROID DOMAIN-CONTAINING PROTEIN"/>
    <property type="match status" value="1"/>
</dbReference>
<dbReference type="InterPro" id="IPR026784">
    <property type="entry name" value="Coact_PPARg"/>
</dbReference>
<dbReference type="InterPro" id="IPR005162">
    <property type="entry name" value="Retrotrans_gag_dom"/>
</dbReference>
<protein>
    <submittedName>
        <fullName evidence="4">AAEL015127-PA</fullName>
    </submittedName>
</protein>
<dbReference type="Gene3D" id="3.40.50.1010">
    <property type="entry name" value="5'-nuclease"/>
    <property type="match status" value="1"/>
</dbReference>
<dbReference type="SUPFAM" id="SSF88723">
    <property type="entry name" value="PIN domain-like"/>
    <property type="match status" value="1"/>
</dbReference>
<dbReference type="PANTHER" id="PTHR15976">
    <property type="entry name" value="CONSTITUTIVE COACTIVATOR OF PEROXISOME PROLIFERATOR-ACTIVATED RECEPTOR GAMMA"/>
    <property type="match status" value="1"/>
</dbReference>
<dbReference type="STRING" id="7159.Q16EJ9"/>